<gene>
    <name evidence="2" type="ORF">UR19_C0002G0056</name>
</gene>
<dbReference type="AlphaFoldDB" id="A0A0G0AV30"/>
<comment type="caution">
    <text evidence="2">The sequence shown here is derived from an EMBL/GenBank/DDBJ whole genome shotgun (WGS) entry which is preliminary data.</text>
</comment>
<evidence type="ECO:0000313" key="3">
    <source>
        <dbReference type="Proteomes" id="UP000034934"/>
    </source>
</evidence>
<feature type="compositionally biased region" description="Basic and acidic residues" evidence="1">
    <location>
        <begin position="1"/>
        <end position="14"/>
    </location>
</feature>
<evidence type="ECO:0000313" key="2">
    <source>
        <dbReference type="EMBL" id="KKP30535.1"/>
    </source>
</evidence>
<feature type="region of interest" description="Disordered" evidence="1">
    <location>
        <begin position="1"/>
        <end position="36"/>
    </location>
</feature>
<reference evidence="2 3" key="1">
    <citation type="journal article" date="2015" name="Nature">
        <title>rRNA introns, odd ribosomes, and small enigmatic genomes across a large radiation of phyla.</title>
        <authorList>
            <person name="Brown C.T."/>
            <person name="Hug L.A."/>
            <person name="Thomas B.C."/>
            <person name="Sharon I."/>
            <person name="Castelle C.J."/>
            <person name="Singh A."/>
            <person name="Wilkins M.J."/>
            <person name="Williams K.H."/>
            <person name="Banfield J.F."/>
        </authorList>
    </citation>
    <scope>NUCLEOTIDE SEQUENCE [LARGE SCALE GENOMIC DNA]</scope>
</reference>
<protein>
    <submittedName>
        <fullName evidence="2">Uncharacterized protein</fullName>
    </submittedName>
</protein>
<accession>A0A0G0AV30</accession>
<dbReference type="Proteomes" id="UP000034934">
    <property type="component" value="Unassembled WGS sequence"/>
</dbReference>
<proteinExistence type="predicted"/>
<organism evidence="2 3">
    <name type="scientific">Candidatus Nomurabacteria bacterium GW2011_GWF1_31_48</name>
    <dbReference type="NCBI Taxonomy" id="1618767"/>
    <lineage>
        <taxon>Bacteria</taxon>
        <taxon>Candidatus Nomuraibacteriota</taxon>
    </lineage>
</organism>
<evidence type="ECO:0000256" key="1">
    <source>
        <dbReference type="SAM" id="MobiDB-lite"/>
    </source>
</evidence>
<sequence>MSEKHFQNRAEKREKAKLRKGKRKEKKIRKISCKKE</sequence>
<feature type="compositionally biased region" description="Basic residues" evidence="1">
    <location>
        <begin position="15"/>
        <end position="36"/>
    </location>
</feature>
<dbReference type="EMBL" id="LBOG01000002">
    <property type="protein sequence ID" value="KKP30535.1"/>
    <property type="molecule type" value="Genomic_DNA"/>
</dbReference>
<name>A0A0G0AV30_9BACT</name>